<dbReference type="SUPFAM" id="SSF81995">
    <property type="entry name" value="beta-sandwich domain of Sec23/24"/>
    <property type="match status" value="1"/>
</dbReference>
<dbReference type="Gene3D" id="1.20.120.730">
    <property type="entry name" value="Sec23/Sec24 helical domain"/>
    <property type="match status" value="1"/>
</dbReference>
<accession>A0A1J4KFH8</accession>
<name>A0A1J4KFH8_9EUKA</name>
<dbReference type="Pfam" id="PF04815">
    <property type="entry name" value="Sec23_helical"/>
    <property type="match status" value="1"/>
</dbReference>
<dbReference type="PANTHER" id="PTHR13803:SF4">
    <property type="entry name" value="SECRETORY 24CD, ISOFORM C"/>
    <property type="match status" value="1"/>
</dbReference>
<dbReference type="AlphaFoldDB" id="A0A1J4KFH8"/>
<gene>
    <name evidence="2" type="ORF">TRFO_21286</name>
</gene>
<dbReference type="GO" id="GO:0030127">
    <property type="term" value="C:COPII vesicle coat"/>
    <property type="evidence" value="ECO:0007669"/>
    <property type="project" value="InterPro"/>
</dbReference>
<dbReference type="GO" id="GO:0006886">
    <property type="term" value="P:intracellular protein transport"/>
    <property type="evidence" value="ECO:0007669"/>
    <property type="project" value="InterPro"/>
</dbReference>
<protein>
    <submittedName>
        <fullName evidence="2">Sec23/Sec24 zinc finger family protein</fullName>
    </submittedName>
</protein>
<evidence type="ECO:0000259" key="1">
    <source>
        <dbReference type="Pfam" id="PF04815"/>
    </source>
</evidence>
<dbReference type="Gene3D" id="2.60.40.1670">
    <property type="entry name" value="beta-sandwich domain of Sec23/24"/>
    <property type="match status" value="1"/>
</dbReference>
<dbReference type="InterPro" id="IPR006900">
    <property type="entry name" value="Sec23/24_helical_dom"/>
</dbReference>
<dbReference type="VEuPathDB" id="TrichDB:TRFO_21286"/>
<dbReference type="Gene3D" id="3.40.20.10">
    <property type="entry name" value="Severin"/>
    <property type="match status" value="1"/>
</dbReference>
<dbReference type="EMBL" id="MLAK01000632">
    <property type="protein sequence ID" value="OHT09680.1"/>
    <property type="molecule type" value="Genomic_DNA"/>
</dbReference>
<keyword evidence="3" id="KW-1185">Reference proteome</keyword>
<dbReference type="InterPro" id="IPR036175">
    <property type="entry name" value="Sec23/24_helical_dom_sf"/>
</dbReference>
<proteinExistence type="predicted"/>
<dbReference type="InterPro" id="IPR029006">
    <property type="entry name" value="ADF-H/Gelsolin-like_dom_sf"/>
</dbReference>
<dbReference type="SUPFAM" id="SSF81811">
    <property type="entry name" value="Helical domain of Sec23/24"/>
    <property type="match status" value="1"/>
</dbReference>
<dbReference type="GO" id="GO:0008270">
    <property type="term" value="F:zinc ion binding"/>
    <property type="evidence" value="ECO:0007669"/>
    <property type="project" value="TreeGrafter"/>
</dbReference>
<sequence>MEGLPIRFSTGQFPKTKANQDKTKVPTSIVFTPIVNENVYECQLTPCSKCGAFPSPLINGQIQDRCVFCGNNVQLPNYQIQNNHEWTITSQVNPKTVFVIDGSYTSKSSGFLDVVLKSISSSYPKTATNVAFMTVSDVITFLMPNSRVGVLADLNDAVIPPSAFLKEFPETLEPLSKVKVSDKGPDIYSILEIISKQIGQCGHIYLFLSNPPKGDVTFSNVSIETENASLRGANYSEKFETIVKRLDAQCAYFDVLVNALVHRLIDCGTFGKMCSKLGGRIQYTFKLPNWRLQNIIENFLQCCDSVCSLRVSGGAQILPSLGQYNHHPHSFKLSLPQSHIFPLILPQVINEERIFVQAVIKFRTNSGVYKQRVYTYSAGVTEDNALIFKEADCSVILKYVTSSLLGLFFNENVMIKQLKDYALGFLKPIFFSYRYHISRNPNRFMNLVMPKSLQMLPKYVLGILKNTAFSGSIVFDERATQLIQLIYKTPEELIKVAYPEFFEITDYLDTNGELVPLNLTENECKSDRILFLFDGFNSFIWLGAKINSDVCNRTFGKPTPYSFDEIKLIDTEESRRLFSLIKGNMRFFFEPKTNGPLFSDRLIEDHSSTLQSYPAWLNSLHVISLPKDGH</sequence>
<comment type="caution">
    <text evidence="2">The sequence shown here is derived from an EMBL/GenBank/DDBJ whole genome shotgun (WGS) entry which is preliminary data.</text>
</comment>
<dbReference type="OrthoDB" id="49016at2759"/>
<dbReference type="GO" id="GO:0070971">
    <property type="term" value="C:endoplasmic reticulum exit site"/>
    <property type="evidence" value="ECO:0007669"/>
    <property type="project" value="TreeGrafter"/>
</dbReference>
<dbReference type="GeneID" id="94836577"/>
<dbReference type="SUPFAM" id="SSF82754">
    <property type="entry name" value="C-terminal, gelsolin-like domain of Sec23/24"/>
    <property type="match status" value="1"/>
</dbReference>
<organism evidence="2 3">
    <name type="scientific">Tritrichomonas foetus</name>
    <dbReference type="NCBI Taxonomy" id="1144522"/>
    <lineage>
        <taxon>Eukaryota</taxon>
        <taxon>Metamonada</taxon>
        <taxon>Parabasalia</taxon>
        <taxon>Tritrichomonadida</taxon>
        <taxon>Tritrichomonadidae</taxon>
        <taxon>Tritrichomonas</taxon>
    </lineage>
</organism>
<dbReference type="Gene3D" id="2.30.30.380">
    <property type="entry name" value="Zn-finger domain of Sec23/24"/>
    <property type="match status" value="1"/>
</dbReference>
<dbReference type="InterPro" id="IPR036180">
    <property type="entry name" value="Gelsolin-like_dom_sf"/>
</dbReference>
<dbReference type="Gene3D" id="3.40.50.410">
    <property type="entry name" value="von Willebrand factor, type A domain"/>
    <property type="match status" value="1"/>
</dbReference>
<dbReference type="PANTHER" id="PTHR13803">
    <property type="entry name" value="SEC24-RELATED PROTEIN"/>
    <property type="match status" value="1"/>
</dbReference>
<feature type="domain" description="Sec23/Sec24 helical" evidence="1">
    <location>
        <begin position="428"/>
        <end position="494"/>
    </location>
</feature>
<evidence type="ECO:0000313" key="3">
    <source>
        <dbReference type="Proteomes" id="UP000179807"/>
    </source>
</evidence>
<dbReference type="GO" id="GO:0090110">
    <property type="term" value="P:COPII-coated vesicle cargo loading"/>
    <property type="evidence" value="ECO:0007669"/>
    <property type="project" value="TreeGrafter"/>
</dbReference>
<dbReference type="GO" id="GO:0000149">
    <property type="term" value="F:SNARE binding"/>
    <property type="evidence" value="ECO:0007669"/>
    <property type="project" value="TreeGrafter"/>
</dbReference>
<dbReference type="InterPro" id="IPR050550">
    <property type="entry name" value="SEC23_SEC24_subfamily"/>
</dbReference>
<dbReference type="InterPro" id="IPR036465">
    <property type="entry name" value="vWFA_dom_sf"/>
</dbReference>
<dbReference type="SUPFAM" id="SSF53300">
    <property type="entry name" value="vWA-like"/>
    <property type="match status" value="1"/>
</dbReference>
<evidence type="ECO:0000313" key="2">
    <source>
        <dbReference type="EMBL" id="OHT09680.1"/>
    </source>
</evidence>
<reference evidence="2" key="1">
    <citation type="submission" date="2016-10" db="EMBL/GenBank/DDBJ databases">
        <authorList>
            <person name="Benchimol M."/>
            <person name="Almeida L.G."/>
            <person name="Vasconcelos A.T."/>
            <person name="Perreira-Neves A."/>
            <person name="Rosa I.A."/>
            <person name="Tasca T."/>
            <person name="Bogo M.R."/>
            <person name="de Souza W."/>
        </authorList>
    </citation>
    <scope>NUCLEOTIDE SEQUENCE [LARGE SCALE GENOMIC DNA]</scope>
    <source>
        <strain evidence="2">K</strain>
    </source>
</reference>
<dbReference type="RefSeq" id="XP_068362816.1">
    <property type="nucleotide sequence ID" value="XM_068501873.1"/>
</dbReference>
<dbReference type="Proteomes" id="UP000179807">
    <property type="component" value="Unassembled WGS sequence"/>
</dbReference>